<organism evidence="1 2">
    <name type="scientific">Candidatus Berkelbacteria bacterium CG1_02_42_45</name>
    <dbReference type="NCBI Taxonomy" id="1805036"/>
    <lineage>
        <taxon>Bacteria</taxon>
        <taxon>Candidatus Berkelbacteria</taxon>
    </lineage>
</organism>
<dbReference type="InterPro" id="IPR021377">
    <property type="entry name" value="DUF3006"/>
</dbReference>
<gene>
    <name evidence="1" type="ORF">AUJ40_02280</name>
</gene>
<name>A0A1J4RTE7_9BACT</name>
<protein>
    <recommendedName>
        <fullName evidence="3">DUF3006 domain-containing protein</fullName>
    </recommendedName>
</protein>
<evidence type="ECO:0000313" key="2">
    <source>
        <dbReference type="Proteomes" id="UP000182753"/>
    </source>
</evidence>
<comment type="caution">
    <text evidence="1">The sequence shown here is derived from an EMBL/GenBank/DDBJ whole genome shotgun (WGS) entry which is preliminary data.</text>
</comment>
<evidence type="ECO:0008006" key="3">
    <source>
        <dbReference type="Google" id="ProtNLM"/>
    </source>
</evidence>
<sequence>MDKNGDIKLTFDRIEGDRAMLVDGKEEIVIAKKFLPKDAKKGDVLHLALFTDADATERQQKTARELLNEILNDGK</sequence>
<accession>A0A1J4RTE7</accession>
<reference evidence="1 2" key="1">
    <citation type="journal article" date="2016" name="Environ. Microbiol.">
        <title>Genomic resolution of a cold subsurface aquifer community provides metabolic insights for novel microbes adapted to high CO concentrations.</title>
        <authorList>
            <person name="Probst A.J."/>
            <person name="Castelle C.J."/>
            <person name="Singh A."/>
            <person name="Brown C.T."/>
            <person name="Anantharaman K."/>
            <person name="Sharon I."/>
            <person name="Hug L.A."/>
            <person name="Burstein D."/>
            <person name="Emerson J.B."/>
            <person name="Thomas B.C."/>
            <person name="Banfield J.F."/>
        </authorList>
    </citation>
    <scope>NUCLEOTIDE SEQUENCE [LARGE SCALE GENOMIC DNA]</scope>
    <source>
        <strain evidence="1">CG1_02_42_45</strain>
    </source>
</reference>
<dbReference type="EMBL" id="MNUJ01000047">
    <property type="protein sequence ID" value="OIN89166.1"/>
    <property type="molecule type" value="Genomic_DNA"/>
</dbReference>
<evidence type="ECO:0000313" key="1">
    <source>
        <dbReference type="EMBL" id="OIN89166.1"/>
    </source>
</evidence>
<proteinExistence type="predicted"/>
<dbReference type="Pfam" id="PF11213">
    <property type="entry name" value="DUF3006"/>
    <property type="match status" value="1"/>
</dbReference>
<dbReference type="Proteomes" id="UP000182753">
    <property type="component" value="Unassembled WGS sequence"/>
</dbReference>
<dbReference type="Gene3D" id="6.20.120.50">
    <property type="match status" value="1"/>
</dbReference>
<dbReference type="AlphaFoldDB" id="A0A1J4RTE7"/>